<dbReference type="Proteomes" id="UP000680670">
    <property type="component" value="Unassembled WGS sequence"/>
</dbReference>
<dbReference type="InterPro" id="IPR053151">
    <property type="entry name" value="RNase_H-like"/>
</dbReference>
<dbReference type="EMBL" id="BORJ01000005">
    <property type="protein sequence ID" value="GIN96584.1"/>
    <property type="molecule type" value="Genomic_DNA"/>
</dbReference>
<gene>
    <name evidence="2" type="ORF">J6TS1_24540</name>
</gene>
<evidence type="ECO:0000313" key="3">
    <source>
        <dbReference type="Proteomes" id="UP000680670"/>
    </source>
</evidence>
<keyword evidence="3" id="KW-1185">Reference proteome</keyword>
<dbReference type="Pfam" id="PF13456">
    <property type="entry name" value="RVT_3"/>
    <property type="match status" value="1"/>
</dbReference>
<dbReference type="NCBIfam" id="NF005822">
    <property type="entry name" value="PRK07708.1"/>
    <property type="match status" value="1"/>
</dbReference>
<name>A0ABQ4KY25_SIMTE</name>
<dbReference type="PANTHER" id="PTHR47723:SF19">
    <property type="entry name" value="POLYNUCLEOTIDYL TRANSFERASE, RIBONUCLEASE H-LIKE SUPERFAMILY PROTEIN"/>
    <property type="match status" value="1"/>
</dbReference>
<dbReference type="PANTHER" id="PTHR47723">
    <property type="entry name" value="OS05G0353850 PROTEIN"/>
    <property type="match status" value="1"/>
</dbReference>
<organism evidence="2 3">
    <name type="scientific">Siminovitchia terrae</name>
    <name type="common">Bacillus terrae</name>
    <dbReference type="NCBI Taxonomy" id="1914933"/>
    <lineage>
        <taxon>Bacteria</taxon>
        <taxon>Bacillati</taxon>
        <taxon>Bacillota</taxon>
        <taxon>Bacilli</taxon>
        <taxon>Bacillales</taxon>
        <taxon>Bacillaceae</taxon>
        <taxon>Siminovitchia</taxon>
    </lineage>
</organism>
<protein>
    <recommendedName>
        <fullName evidence="1">RNase H type-1 domain-containing protein</fullName>
    </recommendedName>
</protein>
<comment type="caution">
    <text evidence="2">The sequence shown here is derived from an EMBL/GenBank/DDBJ whole genome shotgun (WGS) entry which is preliminary data.</text>
</comment>
<dbReference type="PROSITE" id="PS50879">
    <property type="entry name" value="RNASE_H_1"/>
    <property type="match status" value="1"/>
</dbReference>
<dbReference type="CDD" id="cd09279">
    <property type="entry name" value="RNase_HI_like"/>
    <property type="match status" value="1"/>
</dbReference>
<dbReference type="InterPro" id="IPR012337">
    <property type="entry name" value="RNaseH-like_sf"/>
</dbReference>
<reference evidence="2 3" key="1">
    <citation type="submission" date="2021-03" db="EMBL/GenBank/DDBJ databases">
        <title>Antimicrobial resistance genes in bacteria isolated from Japanese honey, and their potential for conferring macrolide and lincosamide resistance in the American foulbrood pathogen Paenibacillus larvae.</title>
        <authorList>
            <person name="Okamoto M."/>
            <person name="Kumagai M."/>
            <person name="Kanamori H."/>
            <person name="Takamatsu D."/>
        </authorList>
    </citation>
    <scope>NUCLEOTIDE SEQUENCE [LARGE SCALE GENOMIC DNA]</scope>
    <source>
        <strain evidence="2 3">J6TS1</strain>
    </source>
</reference>
<dbReference type="InterPro" id="IPR036397">
    <property type="entry name" value="RNaseH_sf"/>
</dbReference>
<accession>A0ABQ4KY25</accession>
<evidence type="ECO:0000259" key="1">
    <source>
        <dbReference type="PROSITE" id="PS50879"/>
    </source>
</evidence>
<feature type="domain" description="RNase H type-1" evidence="1">
    <location>
        <begin position="70"/>
        <end position="207"/>
    </location>
</feature>
<proteinExistence type="predicted"/>
<dbReference type="InterPro" id="IPR002156">
    <property type="entry name" value="RNaseH_domain"/>
</dbReference>
<sequence>MDIKLKFYYKGPKTKEIQLESEWMDDKAINPLVSDMLKTGRIKDIIVMDEMGREWTLKEYKKLMEKIEEEPRNPIIYFDGGYDREKKESGIGIVIYYDKGEEKFRIRSNAKLHELESSNEAEYAALYNAMEVLHQIGVQQTPCVVKGDAQGVLKQLAGEWPCYEETLNLWLDRIEEKIEAMGLKPSFQTISRNENKAAHRLASQALQNNIIDSHLKIDV</sequence>
<dbReference type="Gene3D" id="3.30.420.10">
    <property type="entry name" value="Ribonuclease H-like superfamily/Ribonuclease H"/>
    <property type="match status" value="1"/>
</dbReference>
<dbReference type="SUPFAM" id="SSF53098">
    <property type="entry name" value="Ribonuclease H-like"/>
    <property type="match status" value="1"/>
</dbReference>
<dbReference type="RefSeq" id="WP_213020535.1">
    <property type="nucleotide sequence ID" value="NZ_BORJ01000005.1"/>
</dbReference>
<evidence type="ECO:0000313" key="2">
    <source>
        <dbReference type="EMBL" id="GIN96584.1"/>
    </source>
</evidence>